<evidence type="ECO:0000256" key="2">
    <source>
        <dbReference type="ARBA" id="ARBA00022490"/>
    </source>
</evidence>
<evidence type="ECO:0000256" key="1">
    <source>
        <dbReference type="ARBA" id="ARBA00004496"/>
    </source>
</evidence>
<dbReference type="InterPro" id="IPR035895">
    <property type="entry name" value="HPr-like_sf"/>
</dbReference>
<name>A0A498CUN9_9FIRM</name>
<proteinExistence type="predicted"/>
<accession>A0A498CUN9</accession>
<reference evidence="5 6" key="1">
    <citation type="submission" date="2018-10" db="EMBL/GenBank/DDBJ databases">
        <title>Anaerotruncus faecis sp. nov., isolated from human feces.</title>
        <authorList>
            <person name="Wang Y.-J."/>
        </authorList>
    </citation>
    <scope>NUCLEOTIDE SEQUENCE [LARGE SCALE GENOMIC DNA]</scope>
    <source>
        <strain evidence="5 6">22A2-44</strain>
    </source>
</reference>
<feature type="domain" description="HPr" evidence="4">
    <location>
        <begin position="1"/>
        <end position="85"/>
    </location>
</feature>
<dbReference type="GO" id="GO:0005737">
    <property type="term" value="C:cytoplasm"/>
    <property type="evidence" value="ECO:0007669"/>
    <property type="project" value="UniProtKB-SubCell"/>
</dbReference>
<dbReference type="CDD" id="cd00367">
    <property type="entry name" value="PTS-HPr_like"/>
    <property type="match status" value="1"/>
</dbReference>
<dbReference type="PRINTS" id="PR00107">
    <property type="entry name" value="PHOSPHOCPHPR"/>
</dbReference>
<gene>
    <name evidence="5" type="ORF">D4A47_02130</name>
</gene>
<dbReference type="EMBL" id="RCHT01000001">
    <property type="protein sequence ID" value="RLL14802.1"/>
    <property type="molecule type" value="Genomic_DNA"/>
</dbReference>
<dbReference type="InterPro" id="IPR000032">
    <property type="entry name" value="HPr-like"/>
</dbReference>
<dbReference type="InterPro" id="IPR050399">
    <property type="entry name" value="HPr"/>
</dbReference>
<dbReference type="GO" id="GO:0009401">
    <property type="term" value="P:phosphoenolpyruvate-dependent sugar phosphotransferase system"/>
    <property type="evidence" value="ECO:0007669"/>
    <property type="project" value="UniProtKB-KW"/>
</dbReference>
<dbReference type="NCBIfam" id="TIGR01003">
    <property type="entry name" value="PTS_HPr_family"/>
    <property type="match status" value="1"/>
</dbReference>
<comment type="caution">
    <text evidence="5">The sequence shown here is derived from an EMBL/GenBank/DDBJ whole genome shotgun (WGS) entry which is preliminary data.</text>
</comment>
<organism evidence="5 6">
    <name type="scientific">Anaerotruncus massiliensis</name>
    <name type="common">ex Liu et al. 2021</name>
    <dbReference type="NCBI Taxonomy" id="2321404"/>
    <lineage>
        <taxon>Bacteria</taxon>
        <taxon>Bacillati</taxon>
        <taxon>Bacillota</taxon>
        <taxon>Clostridia</taxon>
        <taxon>Eubacteriales</taxon>
        <taxon>Oscillospiraceae</taxon>
        <taxon>Anaerotruncus</taxon>
    </lineage>
</organism>
<dbReference type="RefSeq" id="WP_121585939.1">
    <property type="nucleotide sequence ID" value="NZ_RCHT01000001.1"/>
</dbReference>
<dbReference type="PANTHER" id="PTHR33705">
    <property type="entry name" value="PHOSPHOCARRIER PROTEIN HPR"/>
    <property type="match status" value="1"/>
</dbReference>
<dbReference type="Pfam" id="PF00381">
    <property type="entry name" value="PTS-HPr"/>
    <property type="match status" value="1"/>
</dbReference>
<evidence type="ECO:0000259" key="4">
    <source>
        <dbReference type="PROSITE" id="PS51350"/>
    </source>
</evidence>
<dbReference type="Proteomes" id="UP000276301">
    <property type="component" value="Unassembled WGS sequence"/>
</dbReference>
<dbReference type="AlphaFoldDB" id="A0A498CUN9"/>
<dbReference type="Gene3D" id="3.30.1340.10">
    <property type="entry name" value="HPr-like"/>
    <property type="match status" value="1"/>
</dbReference>
<keyword evidence="3" id="KW-0598">Phosphotransferase system</keyword>
<sequence>MQQFDYTISDPMGLHARPAGQLVRRAAAFKSRVTIRRGDREADCTRLLRVMALCAAAGETVTFTVDGEDEQAACEAMRAFCAESL</sequence>
<dbReference type="PROSITE" id="PS51350">
    <property type="entry name" value="PTS_HPR_DOM"/>
    <property type="match status" value="1"/>
</dbReference>
<evidence type="ECO:0000256" key="3">
    <source>
        <dbReference type="ARBA" id="ARBA00022683"/>
    </source>
</evidence>
<evidence type="ECO:0000313" key="6">
    <source>
        <dbReference type="Proteomes" id="UP000276301"/>
    </source>
</evidence>
<protein>
    <submittedName>
        <fullName evidence="5">HPr family phosphocarrier protein</fullName>
    </submittedName>
</protein>
<dbReference type="PANTHER" id="PTHR33705:SF2">
    <property type="entry name" value="PHOSPHOCARRIER PROTEIN NPR"/>
    <property type="match status" value="1"/>
</dbReference>
<evidence type="ECO:0000313" key="5">
    <source>
        <dbReference type="EMBL" id="RLL14802.1"/>
    </source>
</evidence>
<comment type="subcellular location">
    <subcellularLocation>
        <location evidence="1">Cytoplasm</location>
    </subcellularLocation>
</comment>
<keyword evidence="6" id="KW-1185">Reference proteome</keyword>
<keyword evidence="2" id="KW-0963">Cytoplasm</keyword>
<dbReference type="SUPFAM" id="SSF55594">
    <property type="entry name" value="HPr-like"/>
    <property type="match status" value="1"/>
</dbReference>